<evidence type="ECO:0000313" key="3">
    <source>
        <dbReference type="Proteomes" id="UP000765509"/>
    </source>
</evidence>
<proteinExistence type="predicted"/>
<gene>
    <name evidence="2" type="ORF">O181_036243</name>
</gene>
<evidence type="ECO:0000256" key="1">
    <source>
        <dbReference type="SAM" id="MobiDB-lite"/>
    </source>
</evidence>
<dbReference type="Proteomes" id="UP000765509">
    <property type="component" value="Unassembled WGS sequence"/>
</dbReference>
<feature type="region of interest" description="Disordered" evidence="1">
    <location>
        <begin position="46"/>
        <end position="113"/>
    </location>
</feature>
<evidence type="ECO:0000313" key="2">
    <source>
        <dbReference type="EMBL" id="MBW0496528.1"/>
    </source>
</evidence>
<protein>
    <submittedName>
        <fullName evidence="2">Uncharacterized protein</fullName>
    </submittedName>
</protein>
<reference evidence="2" key="1">
    <citation type="submission" date="2021-03" db="EMBL/GenBank/DDBJ databases">
        <title>Draft genome sequence of rust myrtle Austropuccinia psidii MF-1, a brazilian biotype.</title>
        <authorList>
            <person name="Quecine M.C."/>
            <person name="Pachon D.M.R."/>
            <person name="Bonatelli M.L."/>
            <person name="Correr F.H."/>
            <person name="Franceschini L.M."/>
            <person name="Leite T.F."/>
            <person name="Margarido G.R.A."/>
            <person name="Almeida C.A."/>
            <person name="Ferrarezi J.A."/>
            <person name="Labate C.A."/>
        </authorList>
    </citation>
    <scope>NUCLEOTIDE SEQUENCE</scope>
    <source>
        <strain evidence="2">MF-1</strain>
    </source>
</reference>
<sequence>MGQQSSSNLPPLPEDIVEEQFAEESEEEDQTETIKIIMKQMQNLLLAQDKEKGNRRQSTTFTPGASPREPTLPTHVRPEDSPSSLTPGPRANSTSPKEKNSQTHKRREFSSIPTYPIPLQQQILRQERLVVKIEAKDYNLNFYGEVKTFISKVERISHIEGAREEDLTM</sequence>
<dbReference type="EMBL" id="AVOT02013673">
    <property type="protein sequence ID" value="MBW0496528.1"/>
    <property type="molecule type" value="Genomic_DNA"/>
</dbReference>
<dbReference type="AlphaFoldDB" id="A0A9Q3D939"/>
<feature type="region of interest" description="Disordered" evidence="1">
    <location>
        <begin position="1"/>
        <end position="32"/>
    </location>
</feature>
<feature type="compositionally biased region" description="Polar residues" evidence="1">
    <location>
        <begin position="81"/>
        <end position="95"/>
    </location>
</feature>
<feature type="compositionally biased region" description="Acidic residues" evidence="1">
    <location>
        <begin position="15"/>
        <end position="31"/>
    </location>
</feature>
<comment type="caution">
    <text evidence="2">The sequence shown here is derived from an EMBL/GenBank/DDBJ whole genome shotgun (WGS) entry which is preliminary data.</text>
</comment>
<organism evidence="2 3">
    <name type="scientific">Austropuccinia psidii MF-1</name>
    <dbReference type="NCBI Taxonomy" id="1389203"/>
    <lineage>
        <taxon>Eukaryota</taxon>
        <taxon>Fungi</taxon>
        <taxon>Dikarya</taxon>
        <taxon>Basidiomycota</taxon>
        <taxon>Pucciniomycotina</taxon>
        <taxon>Pucciniomycetes</taxon>
        <taxon>Pucciniales</taxon>
        <taxon>Sphaerophragmiaceae</taxon>
        <taxon>Austropuccinia</taxon>
    </lineage>
</organism>
<keyword evidence="3" id="KW-1185">Reference proteome</keyword>
<accession>A0A9Q3D939</accession>
<name>A0A9Q3D939_9BASI</name>